<gene>
    <name evidence="4" type="ORF">BRENAR_LOCUS3610</name>
</gene>
<dbReference type="AlphaFoldDB" id="A0A448YPL5"/>
<dbReference type="PIRSF" id="PIRSF001365">
    <property type="entry name" value="DHDPS"/>
    <property type="match status" value="1"/>
</dbReference>
<feature type="active site" description="Proton donor/acceptor" evidence="2">
    <location>
        <position position="143"/>
    </location>
</feature>
<dbReference type="InterPro" id="IPR002220">
    <property type="entry name" value="DapA-like"/>
</dbReference>
<dbReference type="Proteomes" id="UP000290900">
    <property type="component" value="Unassembled WGS sequence"/>
</dbReference>
<accession>A0A448YPL5</accession>
<sequence>MSNSFPAPPPAGVYTPVPTFFTKDGVTIDFETQVRHAKFLSDNGIKGAVIMGSTGEAAHLTRTERASIISSIHRAVPHWVIVGGVSQNSVQDALDEIDSIMAAGASYALVLSSSYYGPGTTQAGIRDFYTTIADRSPLPVLIYVYPGVSNGLVVEPTTVEELSSHPNIVGCKLSYGDVSHHTLIASSPRVKINNFNVFTGLGQILLPVLMVGGKGTVDALAGAFPRLYVKIFDLFQEHKYEEAARLQYIACRGEELVVRFGVVGIKKAIHSQGFGETYLGRVPLNHDVDEKKWSKYAANLLECEEVEEKLSRHE</sequence>
<dbReference type="Gene3D" id="3.20.20.70">
    <property type="entry name" value="Aldolase class I"/>
    <property type="match status" value="1"/>
</dbReference>
<dbReference type="InterPro" id="IPR013785">
    <property type="entry name" value="Aldolase_TIM"/>
</dbReference>
<dbReference type="GO" id="GO:0008840">
    <property type="term" value="F:4-hydroxy-tetrahydrodipicolinate synthase activity"/>
    <property type="evidence" value="ECO:0007669"/>
    <property type="project" value="TreeGrafter"/>
</dbReference>
<evidence type="ECO:0000313" key="4">
    <source>
        <dbReference type="EMBL" id="VEU22879.1"/>
    </source>
</evidence>
<keyword evidence="1" id="KW-0456">Lyase</keyword>
<evidence type="ECO:0000256" key="2">
    <source>
        <dbReference type="PIRSR" id="PIRSR001365-1"/>
    </source>
</evidence>
<dbReference type="CDD" id="cd00408">
    <property type="entry name" value="DHDPS-like"/>
    <property type="match status" value="1"/>
</dbReference>
<dbReference type="SUPFAM" id="SSF51569">
    <property type="entry name" value="Aldolase"/>
    <property type="match status" value="1"/>
</dbReference>
<dbReference type="Pfam" id="PF00701">
    <property type="entry name" value="DHDPS"/>
    <property type="match status" value="1"/>
</dbReference>
<proteinExistence type="inferred from homology"/>
<dbReference type="InParanoid" id="A0A448YPL5"/>
<evidence type="ECO:0000256" key="3">
    <source>
        <dbReference type="PIRSR" id="PIRSR001365-2"/>
    </source>
</evidence>
<evidence type="ECO:0000256" key="1">
    <source>
        <dbReference type="PIRNR" id="PIRNR001365"/>
    </source>
</evidence>
<name>A0A448YPL5_BRENA</name>
<dbReference type="OrthoDB" id="191315at2759"/>
<keyword evidence="5" id="KW-1185">Reference proteome</keyword>
<evidence type="ECO:0000313" key="5">
    <source>
        <dbReference type="Proteomes" id="UP000290900"/>
    </source>
</evidence>
<protein>
    <submittedName>
        <fullName evidence="4">DEKNAAC103964</fullName>
    </submittedName>
</protein>
<feature type="active site" description="Schiff-base intermediate with substrate" evidence="2">
    <location>
        <position position="172"/>
    </location>
</feature>
<dbReference type="STRING" id="13370.A0A448YPL5"/>
<dbReference type="PRINTS" id="PR00146">
    <property type="entry name" value="DHPICSNTHASE"/>
</dbReference>
<reference evidence="4 5" key="1">
    <citation type="submission" date="2018-12" db="EMBL/GenBank/DDBJ databases">
        <authorList>
            <person name="Tiukova I."/>
            <person name="Dainat J."/>
        </authorList>
    </citation>
    <scope>NUCLEOTIDE SEQUENCE [LARGE SCALE GENOMIC DNA]</scope>
</reference>
<organism evidence="4 5">
    <name type="scientific">Brettanomyces naardenensis</name>
    <name type="common">Yeast</name>
    <dbReference type="NCBI Taxonomy" id="13370"/>
    <lineage>
        <taxon>Eukaryota</taxon>
        <taxon>Fungi</taxon>
        <taxon>Dikarya</taxon>
        <taxon>Ascomycota</taxon>
        <taxon>Saccharomycotina</taxon>
        <taxon>Pichiomycetes</taxon>
        <taxon>Pichiales</taxon>
        <taxon>Pichiaceae</taxon>
        <taxon>Brettanomyces</taxon>
    </lineage>
</organism>
<dbReference type="PANTHER" id="PTHR12128">
    <property type="entry name" value="DIHYDRODIPICOLINATE SYNTHASE"/>
    <property type="match status" value="1"/>
</dbReference>
<dbReference type="PANTHER" id="PTHR12128:SF68">
    <property type="entry name" value="DIHYDRODIPICOLINATE SYNTHETASE"/>
    <property type="match status" value="1"/>
</dbReference>
<feature type="binding site" evidence="3">
    <location>
        <position position="54"/>
    </location>
    <ligand>
        <name>pyruvate</name>
        <dbReference type="ChEBI" id="CHEBI:15361"/>
    </ligand>
</feature>
<dbReference type="SMART" id="SM01130">
    <property type="entry name" value="DHDPS"/>
    <property type="match status" value="1"/>
</dbReference>
<comment type="similarity">
    <text evidence="1">Belongs to the DapA family.</text>
</comment>
<feature type="binding site" evidence="3">
    <location>
        <position position="217"/>
    </location>
    <ligand>
        <name>pyruvate</name>
        <dbReference type="ChEBI" id="CHEBI:15361"/>
    </ligand>
</feature>
<dbReference type="EMBL" id="CAACVR010000032">
    <property type="protein sequence ID" value="VEU22879.1"/>
    <property type="molecule type" value="Genomic_DNA"/>
</dbReference>